<name>A0A0N4SYJ7_BRUPA</name>
<accession>A0A0N4SYJ7</accession>
<dbReference type="Proteomes" id="UP000278627">
    <property type="component" value="Unassembled WGS sequence"/>
</dbReference>
<protein>
    <submittedName>
        <fullName evidence="3">Ovule protein</fullName>
    </submittedName>
</protein>
<evidence type="ECO:0000313" key="2">
    <source>
        <dbReference type="Proteomes" id="UP000278627"/>
    </source>
</evidence>
<keyword evidence="2" id="KW-1185">Reference proteome</keyword>
<reference evidence="3" key="1">
    <citation type="submission" date="2017-02" db="UniProtKB">
        <authorList>
            <consortium name="WormBaseParasite"/>
        </authorList>
    </citation>
    <scope>IDENTIFICATION</scope>
</reference>
<dbReference type="AlphaFoldDB" id="A0A0N4SYJ7"/>
<dbReference type="EMBL" id="UZAD01000044">
    <property type="protein sequence ID" value="VDN81996.1"/>
    <property type="molecule type" value="Genomic_DNA"/>
</dbReference>
<reference evidence="1 2" key="2">
    <citation type="submission" date="2018-11" db="EMBL/GenBank/DDBJ databases">
        <authorList>
            <consortium name="Pathogen Informatics"/>
        </authorList>
    </citation>
    <scope>NUCLEOTIDE SEQUENCE [LARGE SCALE GENOMIC DNA]</scope>
</reference>
<evidence type="ECO:0000313" key="1">
    <source>
        <dbReference type="EMBL" id="VDN81996.1"/>
    </source>
</evidence>
<sequence length="89" mass="10111">MFLPLHQKRSSPEFRGMVAQKECLALYAHCAHLSAIVTEFTGQSKLLTFEGIPRAFISCIISVLATLLQLFLPQNLTLTSIYHTFKWEL</sequence>
<gene>
    <name evidence="1" type="ORF">BPAG_LOCUS810</name>
</gene>
<proteinExistence type="predicted"/>
<organism evidence="3">
    <name type="scientific">Brugia pahangi</name>
    <name type="common">Filarial nematode worm</name>
    <dbReference type="NCBI Taxonomy" id="6280"/>
    <lineage>
        <taxon>Eukaryota</taxon>
        <taxon>Metazoa</taxon>
        <taxon>Ecdysozoa</taxon>
        <taxon>Nematoda</taxon>
        <taxon>Chromadorea</taxon>
        <taxon>Rhabditida</taxon>
        <taxon>Spirurina</taxon>
        <taxon>Spiruromorpha</taxon>
        <taxon>Filarioidea</taxon>
        <taxon>Onchocercidae</taxon>
        <taxon>Brugia</taxon>
    </lineage>
</organism>
<dbReference type="WBParaSite" id="BPAG_0000080901-mRNA-1">
    <property type="protein sequence ID" value="BPAG_0000080901-mRNA-1"/>
    <property type="gene ID" value="BPAG_0000080901"/>
</dbReference>
<evidence type="ECO:0000313" key="3">
    <source>
        <dbReference type="WBParaSite" id="BPAG_0000080901-mRNA-1"/>
    </source>
</evidence>